<comment type="caution">
    <text evidence="2">The sequence shown here is derived from an EMBL/GenBank/DDBJ whole genome shotgun (WGS) entry which is preliminary data.</text>
</comment>
<dbReference type="EMBL" id="CAJQZP010000945">
    <property type="protein sequence ID" value="CAG5001144.1"/>
    <property type="molecule type" value="Genomic_DNA"/>
</dbReference>
<reference evidence="2" key="1">
    <citation type="submission" date="2021-04" db="EMBL/GenBank/DDBJ databases">
        <authorList>
            <person name="Tunstrom K."/>
        </authorList>
    </citation>
    <scope>NUCLEOTIDE SEQUENCE</scope>
</reference>
<gene>
    <name evidence="2" type="ORF">PAPOLLO_LOCUS13862</name>
</gene>
<organism evidence="2 3">
    <name type="scientific">Parnassius apollo</name>
    <name type="common">Apollo butterfly</name>
    <name type="synonym">Papilio apollo</name>
    <dbReference type="NCBI Taxonomy" id="110799"/>
    <lineage>
        <taxon>Eukaryota</taxon>
        <taxon>Metazoa</taxon>
        <taxon>Ecdysozoa</taxon>
        <taxon>Arthropoda</taxon>
        <taxon>Hexapoda</taxon>
        <taxon>Insecta</taxon>
        <taxon>Pterygota</taxon>
        <taxon>Neoptera</taxon>
        <taxon>Endopterygota</taxon>
        <taxon>Lepidoptera</taxon>
        <taxon>Glossata</taxon>
        <taxon>Ditrysia</taxon>
        <taxon>Papilionoidea</taxon>
        <taxon>Papilionidae</taxon>
        <taxon>Parnassiinae</taxon>
        <taxon>Parnassini</taxon>
        <taxon>Parnassius</taxon>
        <taxon>Parnassius</taxon>
    </lineage>
</organism>
<proteinExistence type="predicted"/>
<keyword evidence="1" id="KW-1133">Transmembrane helix</keyword>
<evidence type="ECO:0000256" key="1">
    <source>
        <dbReference type="SAM" id="Phobius"/>
    </source>
</evidence>
<evidence type="ECO:0000313" key="3">
    <source>
        <dbReference type="Proteomes" id="UP000691718"/>
    </source>
</evidence>
<evidence type="ECO:0000313" key="2">
    <source>
        <dbReference type="EMBL" id="CAG5001144.1"/>
    </source>
</evidence>
<keyword evidence="3" id="KW-1185">Reference proteome</keyword>
<accession>A0A8S3X4U5</accession>
<feature type="transmembrane region" description="Helical" evidence="1">
    <location>
        <begin position="68"/>
        <end position="87"/>
    </location>
</feature>
<name>A0A8S3X4U5_PARAO</name>
<sequence length="113" mass="13028">MASYRQCKDKQSMFVSYDCKHSNICADLSVKYHQFALYLVDQECLRHGMLFKLLRIVQKFKRTEEQEFFSLGAFGIGIAITHNIIGILVIRMWLTNTFSCIAVAIANLLIFAQ</sequence>
<protein>
    <submittedName>
        <fullName evidence="2">(apollo) hypothetical protein</fullName>
    </submittedName>
</protein>
<feature type="transmembrane region" description="Helical" evidence="1">
    <location>
        <begin position="93"/>
        <end position="112"/>
    </location>
</feature>
<dbReference type="AlphaFoldDB" id="A0A8S3X4U5"/>
<dbReference type="Proteomes" id="UP000691718">
    <property type="component" value="Unassembled WGS sequence"/>
</dbReference>
<keyword evidence="1" id="KW-0812">Transmembrane</keyword>
<keyword evidence="1" id="KW-0472">Membrane</keyword>